<comment type="caution">
    <text evidence="12">The sequence shown here is derived from an EMBL/GenBank/DDBJ whole genome shotgun (WGS) entry which is preliminary data.</text>
</comment>
<keyword evidence="7 10" id="KW-1133">Transmembrane helix</keyword>
<evidence type="ECO:0000256" key="8">
    <source>
        <dbReference type="ARBA" id="ARBA00023136"/>
    </source>
</evidence>
<evidence type="ECO:0000256" key="5">
    <source>
        <dbReference type="ARBA" id="ARBA00022692"/>
    </source>
</evidence>
<accession>A0A941DX89</accession>
<comment type="subcellular location">
    <subcellularLocation>
        <location evidence="1">Cell inner membrane</location>
    </subcellularLocation>
</comment>
<feature type="transmembrane region" description="Helical" evidence="10">
    <location>
        <begin position="7"/>
        <end position="26"/>
    </location>
</feature>
<keyword evidence="13" id="KW-1185">Reference proteome</keyword>
<dbReference type="GO" id="GO:0005886">
    <property type="term" value="C:plasma membrane"/>
    <property type="evidence" value="ECO:0007669"/>
    <property type="project" value="UniProtKB-SubCell"/>
</dbReference>
<gene>
    <name evidence="12" type="ORF">KDM90_00135</name>
</gene>
<sequence>MIKRLPIILNIILFGLLCAVLSFWGLQIFKPKIRPIQAPVVVDSFEPAVGQWGSMFGLSAVAESAPSSYQLKGVIVAAKPADSVAIIVVDGKPNFAVKIGKELMPGVKLEEVHASYVMVSESGVPRRIDLPVVPQGGGSQNLAPNPEAMTFRAPGVVPPQTMPPSS</sequence>
<evidence type="ECO:0000256" key="7">
    <source>
        <dbReference type="ARBA" id="ARBA00022989"/>
    </source>
</evidence>
<evidence type="ECO:0000256" key="2">
    <source>
        <dbReference type="ARBA" id="ARBA00022448"/>
    </source>
</evidence>
<evidence type="ECO:0000256" key="1">
    <source>
        <dbReference type="ARBA" id="ARBA00004533"/>
    </source>
</evidence>
<feature type="compositionally biased region" description="Pro residues" evidence="9">
    <location>
        <begin position="156"/>
        <end position="166"/>
    </location>
</feature>
<evidence type="ECO:0000259" key="11">
    <source>
        <dbReference type="Pfam" id="PF11356"/>
    </source>
</evidence>
<evidence type="ECO:0000256" key="4">
    <source>
        <dbReference type="ARBA" id="ARBA00022519"/>
    </source>
</evidence>
<evidence type="ECO:0000256" key="3">
    <source>
        <dbReference type="ARBA" id="ARBA00022475"/>
    </source>
</evidence>
<dbReference type="Pfam" id="PF11356">
    <property type="entry name" value="T2SSC"/>
    <property type="match status" value="1"/>
</dbReference>
<name>A0A941DX89_9BURK</name>
<organism evidence="12 13">
    <name type="scientific">Undibacterium fentianense</name>
    <dbReference type="NCBI Taxonomy" id="2828728"/>
    <lineage>
        <taxon>Bacteria</taxon>
        <taxon>Pseudomonadati</taxon>
        <taxon>Pseudomonadota</taxon>
        <taxon>Betaproteobacteria</taxon>
        <taxon>Burkholderiales</taxon>
        <taxon>Oxalobacteraceae</taxon>
        <taxon>Undibacterium</taxon>
    </lineage>
</organism>
<evidence type="ECO:0000313" key="12">
    <source>
        <dbReference type="EMBL" id="MBR7798415.1"/>
    </source>
</evidence>
<protein>
    <recommendedName>
        <fullName evidence="11">Type II secretion system protein GspC N-terminal domain-containing protein</fullName>
    </recommendedName>
</protein>
<keyword evidence="3" id="KW-1003">Cell membrane</keyword>
<keyword evidence="5 10" id="KW-0812">Transmembrane</keyword>
<dbReference type="InterPro" id="IPR024961">
    <property type="entry name" value="T2SS_GspC_N"/>
</dbReference>
<dbReference type="AlphaFoldDB" id="A0A941DX89"/>
<keyword evidence="8 10" id="KW-0472">Membrane</keyword>
<dbReference type="Proteomes" id="UP000678545">
    <property type="component" value="Unassembled WGS sequence"/>
</dbReference>
<evidence type="ECO:0000256" key="6">
    <source>
        <dbReference type="ARBA" id="ARBA00022927"/>
    </source>
</evidence>
<proteinExistence type="predicted"/>
<keyword evidence="4" id="KW-0997">Cell inner membrane</keyword>
<keyword evidence="2" id="KW-0813">Transport</keyword>
<evidence type="ECO:0000313" key="13">
    <source>
        <dbReference type="Proteomes" id="UP000678545"/>
    </source>
</evidence>
<dbReference type="EMBL" id="JAGSPJ010000001">
    <property type="protein sequence ID" value="MBR7798415.1"/>
    <property type="molecule type" value="Genomic_DNA"/>
</dbReference>
<dbReference type="RefSeq" id="WP_212673602.1">
    <property type="nucleotide sequence ID" value="NZ_JAGSPJ010000001.1"/>
</dbReference>
<feature type="region of interest" description="Disordered" evidence="9">
    <location>
        <begin position="146"/>
        <end position="166"/>
    </location>
</feature>
<dbReference type="GO" id="GO:0015031">
    <property type="term" value="P:protein transport"/>
    <property type="evidence" value="ECO:0007669"/>
    <property type="project" value="UniProtKB-KW"/>
</dbReference>
<feature type="domain" description="Type II secretion system protein GspC N-terminal" evidence="11">
    <location>
        <begin position="68"/>
        <end position="127"/>
    </location>
</feature>
<dbReference type="Gene3D" id="2.30.30.830">
    <property type="match status" value="1"/>
</dbReference>
<evidence type="ECO:0000256" key="9">
    <source>
        <dbReference type="SAM" id="MobiDB-lite"/>
    </source>
</evidence>
<keyword evidence="6" id="KW-0653">Protein transport</keyword>
<evidence type="ECO:0000256" key="10">
    <source>
        <dbReference type="SAM" id="Phobius"/>
    </source>
</evidence>
<reference evidence="12" key="1">
    <citation type="submission" date="2021-04" db="EMBL/GenBank/DDBJ databases">
        <title>novel species isolated from subtropical streams in China.</title>
        <authorList>
            <person name="Lu H."/>
        </authorList>
    </citation>
    <scope>NUCLEOTIDE SEQUENCE</scope>
    <source>
        <strain evidence="12">FT137W</strain>
    </source>
</reference>